<gene>
    <name evidence="3" type="ORF">SAMN02745217_03780</name>
</gene>
<evidence type="ECO:0000313" key="3">
    <source>
        <dbReference type="EMBL" id="SHO52689.1"/>
    </source>
</evidence>
<proteinExistence type="predicted"/>
<evidence type="ECO:0000259" key="2">
    <source>
        <dbReference type="Pfam" id="PF16116"/>
    </source>
</evidence>
<reference evidence="3 4" key="1">
    <citation type="submission" date="2016-12" db="EMBL/GenBank/DDBJ databases">
        <authorList>
            <person name="Song W.-J."/>
            <person name="Kurnit D.M."/>
        </authorList>
    </citation>
    <scope>NUCLEOTIDE SEQUENCE [LARGE SCALE GENOMIC DNA]</scope>
    <source>
        <strain evidence="3 4">DSM 12503</strain>
    </source>
</reference>
<feature type="domain" description="DUF4832" evidence="2">
    <location>
        <begin position="245"/>
        <end position="446"/>
    </location>
</feature>
<keyword evidence="1" id="KW-0732">Signal</keyword>
<organism evidence="3 4">
    <name type="scientific">Anaerocolumna xylanovorans DSM 12503</name>
    <dbReference type="NCBI Taxonomy" id="1121345"/>
    <lineage>
        <taxon>Bacteria</taxon>
        <taxon>Bacillati</taxon>
        <taxon>Bacillota</taxon>
        <taxon>Clostridia</taxon>
        <taxon>Lachnospirales</taxon>
        <taxon>Lachnospiraceae</taxon>
        <taxon>Anaerocolumna</taxon>
    </lineage>
</organism>
<dbReference type="STRING" id="1121345.SAMN02745217_03780"/>
<dbReference type="Pfam" id="PF16116">
    <property type="entry name" value="DUF4832"/>
    <property type="match status" value="1"/>
</dbReference>
<dbReference type="RefSeq" id="WP_084558763.1">
    <property type="nucleotide sequence ID" value="NZ_FRFD01000011.1"/>
</dbReference>
<sequence length="480" mass="53144">MVKNSFKSKALSFVVAVSLFLGILTPVGAALAKTAGHTSHSVPAAQSKDGNPLKGLFPFEDGTDTSFPHSMEWFYISVKEVQTGMKTFDWTALEKHLDAISGRGHQAAFRFYYDYPGLDTGVPQFLIDGGLKMNQYDEPDNLGGSGYSPDYEDQNFRLSMQNFIKAFGEKYDGDPRIGFLTIGLLGFWGEWHTWPYDGWNPPKENWSPSTAVYTEVLTAFDKAFNKTLLCMREPKDGVPNSTADVGYHDDSFCRETLTVDAGGQSWSFMEKLTNAKEQNKWMTNPVGGEIYPADQTTIFSGDPWRGGEGQTWSACIAQAHPSWLMCHKILEYSGDTLKNALKASKQLGYDFRVSKAYFDTISTADPLYLGIDIKNIGIAPFYYDHTMWPVQVGVKKSGKLVKSWTTKWDLNTIAADGKAKTFEYSVSDPGLAAGTYTICIKVKNPLKNGNILGFANKGQNADGWLDLGTFKAVKATAKIK</sequence>
<dbReference type="Proteomes" id="UP000184612">
    <property type="component" value="Unassembled WGS sequence"/>
</dbReference>
<dbReference type="OrthoDB" id="9761426at2"/>
<feature type="signal peptide" evidence="1">
    <location>
        <begin position="1"/>
        <end position="29"/>
    </location>
</feature>
<keyword evidence="4" id="KW-1185">Reference proteome</keyword>
<dbReference type="EMBL" id="FRFD01000011">
    <property type="protein sequence ID" value="SHO52689.1"/>
    <property type="molecule type" value="Genomic_DNA"/>
</dbReference>
<feature type="chain" id="PRO_5039067687" description="DUF4832 domain-containing protein" evidence="1">
    <location>
        <begin position="30"/>
        <end position="480"/>
    </location>
</feature>
<evidence type="ECO:0000313" key="4">
    <source>
        <dbReference type="Proteomes" id="UP000184612"/>
    </source>
</evidence>
<accession>A0A1M7YJ88</accession>
<protein>
    <recommendedName>
        <fullName evidence="2">DUF4832 domain-containing protein</fullName>
    </recommendedName>
</protein>
<dbReference type="Gene3D" id="3.20.20.80">
    <property type="entry name" value="Glycosidases"/>
    <property type="match status" value="1"/>
</dbReference>
<dbReference type="InterPro" id="IPR032267">
    <property type="entry name" value="DUF4832"/>
</dbReference>
<name>A0A1M7YJ88_9FIRM</name>
<evidence type="ECO:0000256" key="1">
    <source>
        <dbReference type="SAM" id="SignalP"/>
    </source>
</evidence>
<dbReference type="AlphaFoldDB" id="A0A1M7YJ88"/>